<dbReference type="PANTHER" id="PTHR33295:SF7">
    <property type="entry name" value="ATPASE"/>
    <property type="match status" value="1"/>
</dbReference>
<reference evidence="3 4" key="1">
    <citation type="journal article" date="2014" name="Appl. Environ. Microbiol.">
        <title>Comparative Genome Analysis of 'Candidatus Methanoplasma termitum' Indicates a New Mode of Energy Metabolism in the Seventh Order of Methanogens.</title>
        <authorList>
            <person name="Lang K."/>
            <person name="Schuldes J."/>
            <person name="Klingl A."/>
            <person name="Poehlein A."/>
            <person name="Daniel R."/>
            <person name="Brune A."/>
        </authorList>
    </citation>
    <scope>NUCLEOTIDE SEQUENCE [LARGE SCALE GENOMIC DNA]</scope>
    <source>
        <strain evidence="4">Mpt1</strain>
    </source>
</reference>
<proteinExistence type="predicted"/>
<protein>
    <submittedName>
        <fullName evidence="3">Archaeal ATPase</fullName>
    </submittedName>
</protein>
<dbReference type="Pfam" id="PF13635">
    <property type="entry name" value="DUF4143"/>
    <property type="match status" value="1"/>
</dbReference>
<dbReference type="InterPro" id="IPR041682">
    <property type="entry name" value="AAA_14"/>
</dbReference>
<dbReference type="PANTHER" id="PTHR33295">
    <property type="entry name" value="ATPASE"/>
    <property type="match status" value="1"/>
</dbReference>
<evidence type="ECO:0000259" key="2">
    <source>
        <dbReference type="Pfam" id="PF13635"/>
    </source>
</evidence>
<dbReference type="RefSeq" id="WP_048112682.1">
    <property type="nucleotide sequence ID" value="NZ_CP010070.1"/>
</dbReference>
<name>A0A0A7LCV0_9ARCH</name>
<organism evidence="3 4">
    <name type="scientific">Candidatus Methanoplasma termitum</name>
    <dbReference type="NCBI Taxonomy" id="1577791"/>
    <lineage>
        <taxon>Archaea</taxon>
        <taxon>Methanobacteriati</taxon>
        <taxon>Thermoplasmatota</taxon>
        <taxon>Thermoplasmata</taxon>
        <taxon>Methanomassiliicoccales</taxon>
        <taxon>Methanomassiliicoccaceae</taxon>
        <taxon>Candidatus Methanoplasma</taxon>
    </lineage>
</organism>
<dbReference type="HOGENOM" id="CLU_047370_0_0_2"/>
<dbReference type="InterPro" id="IPR025420">
    <property type="entry name" value="DUF4143"/>
</dbReference>
<dbReference type="SUPFAM" id="SSF52540">
    <property type="entry name" value="P-loop containing nucleoside triphosphate hydrolases"/>
    <property type="match status" value="1"/>
</dbReference>
<dbReference type="KEGG" id="mear:Mpt1_c09630"/>
<dbReference type="AlphaFoldDB" id="A0A0A7LCV0"/>
<dbReference type="GeneID" id="24818626"/>
<dbReference type="Proteomes" id="UP000030787">
    <property type="component" value="Chromosome"/>
</dbReference>
<keyword evidence="4" id="KW-1185">Reference proteome</keyword>
<dbReference type="OrthoDB" id="371918at2157"/>
<dbReference type="STRING" id="1577791.Mpt1_c09630"/>
<evidence type="ECO:0000259" key="1">
    <source>
        <dbReference type="Pfam" id="PF13173"/>
    </source>
</evidence>
<dbReference type="InterPro" id="IPR027417">
    <property type="entry name" value="P-loop_NTPase"/>
</dbReference>
<evidence type="ECO:0000313" key="3">
    <source>
        <dbReference type="EMBL" id="AIZ56838.1"/>
    </source>
</evidence>
<feature type="domain" description="DUF4143" evidence="2">
    <location>
        <begin position="222"/>
        <end position="384"/>
    </location>
</feature>
<evidence type="ECO:0000313" key="4">
    <source>
        <dbReference type="Proteomes" id="UP000030787"/>
    </source>
</evidence>
<feature type="domain" description="AAA" evidence="1">
    <location>
        <begin position="18"/>
        <end position="152"/>
    </location>
</feature>
<accession>A0A0A7LCV0</accession>
<sequence>MYRLAYEELLSWKNNESRKPLIVEGPRQCGKTFLLEEFGKKNYKNVVYLNFEGNDELVKIFEPNLNTSRIITQLAILSEKKIDPGDTLIIFDEIQFCSKALTSLKYFCEEAPEYHVACAGSLLGVLMSKPYSFPVGKVDRITMGPMNFKEYLLASGEAELVKAIDERCPMDEFLHPFASKLEFHLRIYLTIGGMPAAVSSWTKKKDINEVNRIIDNIMVDYENDFAKHATESVQKLTLIWDSVPEQLAKENNKFMFGHVRGGARARDLEDALEWLINAGLVFKVKRANPSRQPLQLFADNTSFKLYLADVGILRRMSGLRSFFEFETNEEFGQFKGAIMENYVLTELISMNKESPFYWRSKANAEVDFIIQCGMEVVPIEVKSGHKTLARSMAEYIKEFKPRIAVIASLEMKDEGVVKKVPLYGLWRLPSVIEGAERKQTNE</sequence>
<gene>
    <name evidence="3" type="ORF">Mpt1_c09630</name>
</gene>
<dbReference type="Pfam" id="PF13173">
    <property type="entry name" value="AAA_14"/>
    <property type="match status" value="1"/>
</dbReference>
<dbReference type="EMBL" id="CP010070">
    <property type="protein sequence ID" value="AIZ56838.1"/>
    <property type="molecule type" value="Genomic_DNA"/>
</dbReference>